<dbReference type="InterPro" id="IPR003598">
    <property type="entry name" value="Ig_sub2"/>
</dbReference>
<organism evidence="3 4">
    <name type="scientific">Scophthalmus maximus</name>
    <name type="common">Turbot</name>
    <name type="synonym">Psetta maxima</name>
    <dbReference type="NCBI Taxonomy" id="52904"/>
    <lineage>
        <taxon>Eukaryota</taxon>
        <taxon>Metazoa</taxon>
        <taxon>Chordata</taxon>
        <taxon>Craniata</taxon>
        <taxon>Vertebrata</taxon>
        <taxon>Euteleostomi</taxon>
        <taxon>Actinopterygii</taxon>
        <taxon>Neopterygii</taxon>
        <taxon>Teleostei</taxon>
        <taxon>Neoteleostei</taxon>
        <taxon>Acanthomorphata</taxon>
        <taxon>Carangaria</taxon>
        <taxon>Pleuronectiformes</taxon>
        <taxon>Pleuronectoidei</taxon>
        <taxon>Scophthalmidae</taxon>
        <taxon>Scophthalmus</taxon>
    </lineage>
</organism>
<dbReference type="PANTHER" id="PTHR13817:SF166">
    <property type="entry name" value="NEURONAL IGCAM-RELATED"/>
    <property type="match status" value="1"/>
</dbReference>
<dbReference type="SMART" id="SM00409">
    <property type="entry name" value="IG"/>
    <property type="match status" value="6"/>
</dbReference>
<dbReference type="InterPro" id="IPR013098">
    <property type="entry name" value="Ig_I-set"/>
</dbReference>
<dbReference type="FunFam" id="2.60.40.10:FF:000022">
    <property type="entry name" value="Cardiac titin"/>
    <property type="match status" value="6"/>
</dbReference>
<dbReference type="CDD" id="cd00096">
    <property type="entry name" value="Ig"/>
    <property type="match status" value="3"/>
</dbReference>
<feature type="domain" description="Ig-like" evidence="2">
    <location>
        <begin position="482"/>
        <end position="572"/>
    </location>
</feature>
<evidence type="ECO:0000256" key="1">
    <source>
        <dbReference type="ARBA" id="ARBA00022737"/>
    </source>
</evidence>
<reference evidence="3" key="1">
    <citation type="submission" date="2023-05" db="EMBL/GenBank/DDBJ databases">
        <title>High-quality long-read genome of Scophthalmus maximus.</title>
        <authorList>
            <person name="Lien S."/>
            <person name="Martinez P."/>
        </authorList>
    </citation>
    <scope>NUCLEOTIDE SEQUENCE [LARGE SCALE GENOMIC DNA]</scope>
</reference>
<feature type="domain" description="Ig-like" evidence="2">
    <location>
        <begin position="109"/>
        <end position="197"/>
    </location>
</feature>
<feature type="domain" description="Ig-like" evidence="2">
    <location>
        <begin position="388"/>
        <end position="477"/>
    </location>
</feature>
<feature type="domain" description="Ig-like" evidence="2">
    <location>
        <begin position="27"/>
        <end position="101"/>
    </location>
</feature>
<dbReference type="InterPro" id="IPR013106">
    <property type="entry name" value="Ig_V-set"/>
</dbReference>
<dbReference type="SMART" id="SM00406">
    <property type="entry name" value="IGv"/>
    <property type="match status" value="3"/>
</dbReference>
<dbReference type="Gene3D" id="2.60.40.10">
    <property type="entry name" value="Immunoglobulins"/>
    <property type="match status" value="6"/>
</dbReference>
<protein>
    <recommendedName>
        <fullName evidence="2">Ig-like domain-containing protein</fullName>
    </recommendedName>
</protein>
<dbReference type="AlphaFoldDB" id="A0A8D3AU10"/>
<dbReference type="GeneTree" id="ENSGT01110000267173"/>
<dbReference type="OMA" id="ILNCENA"/>
<dbReference type="SUPFAM" id="SSF48726">
    <property type="entry name" value="Immunoglobulin"/>
    <property type="match status" value="6"/>
</dbReference>
<dbReference type="Proteomes" id="UP000694558">
    <property type="component" value="Chromosome 14"/>
</dbReference>
<dbReference type="InterPro" id="IPR013783">
    <property type="entry name" value="Ig-like_fold"/>
</dbReference>
<feature type="domain" description="Ig-like" evidence="2">
    <location>
        <begin position="295"/>
        <end position="384"/>
    </location>
</feature>
<name>A0A8D3AU10_SCOMX</name>
<dbReference type="SMART" id="SM00408">
    <property type="entry name" value="IGc2"/>
    <property type="match status" value="6"/>
</dbReference>
<dbReference type="PANTHER" id="PTHR13817">
    <property type="entry name" value="TITIN"/>
    <property type="match status" value="1"/>
</dbReference>
<evidence type="ECO:0000259" key="2">
    <source>
        <dbReference type="PROSITE" id="PS50835"/>
    </source>
</evidence>
<feature type="domain" description="Ig-like" evidence="2">
    <location>
        <begin position="202"/>
        <end position="290"/>
    </location>
</feature>
<keyword evidence="1" id="KW-0677">Repeat</keyword>
<proteinExistence type="predicted"/>
<dbReference type="InterPro" id="IPR036179">
    <property type="entry name" value="Ig-like_dom_sf"/>
</dbReference>
<accession>A0A8D3AU10</accession>
<dbReference type="Pfam" id="PF07679">
    <property type="entry name" value="I-set"/>
    <property type="match status" value="6"/>
</dbReference>
<evidence type="ECO:0000313" key="4">
    <source>
        <dbReference type="Proteomes" id="UP000694558"/>
    </source>
</evidence>
<dbReference type="InterPro" id="IPR003599">
    <property type="entry name" value="Ig_sub"/>
</dbReference>
<evidence type="ECO:0000313" key="3">
    <source>
        <dbReference type="Ensembl" id="ENSSMAP00000023498.1"/>
    </source>
</evidence>
<reference evidence="3" key="2">
    <citation type="submission" date="2025-08" db="UniProtKB">
        <authorList>
            <consortium name="Ensembl"/>
        </authorList>
    </citation>
    <scope>IDENTIFICATION</scope>
</reference>
<dbReference type="InterPro" id="IPR050964">
    <property type="entry name" value="Striated_Muscle_Regulatory"/>
</dbReference>
<sequence>MCSVHFCGGAQMTHQTDIGYTRHVTAGDSATLGCTVSGSPELKVKWFKDGKEMISGRKYKMTVKENTAILKILSADKGDTSEYRMEVSNKVGKDQCTCSVTVIDRAVPPSFTKSLKKVDGSVDSNVTLECRVSGSQPMVVSWYKDNKEIHSDDKHKLDFSESTASVMITGLTLSDGGVYTCRASNDAGVKETSGTLSIKEPPVFTVKPESQDAAPGSNVVLKSAFTGSAPLVVKWFREEKEVFTGGKCFITKGASSSSLELHSLKPSDSAKYTCQVSNDAGKVDCTALLFVKEAPTFTMKLEPSQLLKTGQPLKLSCKVQGSPVIIITWFKSGSEIVSDHKHSMSFDGSIATLEVETCSVEDSGDYVCEASSEAGADRCSSSVEVKEPPVFVRPFESAELVKGSDIILEGTVSGSSPFEISCFLNDNLIRNDKRHKISVQNNTVTLQISGCVSGDAGTYQCTVTNNVGETSCFFQISLKEPPTFVQRLEDMSCTLGSEITLKCMLSGSLPMTFCWIKDDRELTEDEHVKMSFETKSAMLNLKNAQLSHGGKYICQAQNKAGTQRCAAVLVVTGLWDVSGSYLSY</sequence>
<dbReference type="InterPro" id="IPR007110">
    <property type="entry name" value="Ig-like_dom"/>
</dbReference>
<dbReference type="PROSITE" id="PS50835">
    <property type="entry name" value="IG_LIKE"/>
    <property type="match status" value="6"/>
</dbReference>
<dbReference type="Ensembl" id="ENSSMAT00000023765.2">
    <property type="protein sequence ID" value="ENSSMAP00000023498.1"/>
    <property type="gene ID" value="ENSSMAG00000014333.2"/>
</dbReference>